<evidence type="ECO:0000256" key="1">
    <source>
        <dbReference type="SAM" id="MobiDB-lite"/>
    </source>
</evidence>
<accession>W7E4H1</accession>
<reference evidence="2 3" key="1">
    <citation type="journal article" date="2013" name="PLoS Genet.">
        <title>Comparative genome structure, secondary metabolite, and effector coding capacity across Cochliobolus pathogens.</title>
        <authorList>
            <person name="Condon B.J."/>
            <person name="Leng Y."/>
            <person name="Wu D."/>
            <person name="Bushley K.E."/>
            <person name="Ohm R.A."/>
            <person name="Otillar R."/>
            <person name="Martin J."/>
            <person name="Schackwitz W."/>
            <person name="Grimwood J."/>
            <person name="MohdZainudin N."/>
            <person name="Xue C."/>
            <person name="Wang R."/>
            <person name="Manning V.A."/>
            <person name="Dhillon B."/>
            <person name="Tu Z.J."/>
            <person name="Steffenson B.J."/>
            <person name="Salamov A."/>
            <person name="Sun H."/>
            <person name="Lowry S."/>
            <person name="LaButti K."/>
            <person name="Han J."/>
            <person name="Copeland A."/>
            <person name="Lindquist E."/>
            <person name="Barry K."/>
            <person name="Schmutz J."/>
            <person name="Baker S.E."/>
            <person name="Ciuffetti L.M."/>
            <person name="Grigoriev I.V."/>
            <person name="Zhong S."/>
            <person name="Turgeon B.G."/>
        </authorList>
    </citation>
    <scope>NUCLEOTIDE SEQUENCE [LARGE SCALE GENOMIC DNA]</scope>
    <source>
        <strain evidence="2 3">FI3</strain>
    </source>
</reference>
<dbReference type="EMBL" id="KI968824">
    <property type="protein sequence ID" value="EUN22019.1"/>
    <property type="molecule type" value="Genomic_DNA"/>
</dbReference>
<dbReference type="HOGENOM" id="CLU_1539757_0_0_1"/>
<gene>
    <name evidence="2" type="ORF">COCVIDRAFT_42095</name>
</gene>
<protein>
    <submittedName>
        <fullName evidence="2">Uncharacterized protein</fullName>
    </submittedName>
</protein>
<proteinExistence type="predicted"/>
<keyword evidence="3" id="KW-1185">Reference proteome</keyword>
<evidence type="ECO:0000313" key="2">
    <source>
        <dbReference type="EMBL" id="EUN22019.1"/>
    </source>
</evidence>
<dbReference type="Proteomes" id="UP000054337">
    <property type="component" value="Unassembled WGS sequence"/>
</dbReference>
<evidence type="ECO:0000313" key="3">
    <source>
        <dbReference type="Proteomes" id="UP000054337"/>
    </source>
</evidence>
<dbReference type="RefSeq" id="XP_014551596.1">
    <property type="nucleotide sequence ID" value="XM_014696110.1"/>
</dbReference>
<dbReference type="GeneID" id="26257247"/>
<sequence>MYLDMHLSAGVDGWALGPDAISLHAPTVGTPPPLLPTPAGSPARERASEGSSCHVVHERVEVSLLSSPKCARSAQLSVAEASESADGTTVLLRARLAPAMGPSRCSGSDSDSDSQASGIMIVYYPAVERGTLFSKNRSLHYPKISLSIRAPHAVVGQYANGAVTIFTALRRGTL</sequence>
<feature type="region of interest" description="Disordered" evidence="1">
    <location>
        <begin position="27"/>
        <end position="51"/>
    </location>
</feature>
<dbReference type="AlphaFoldDB" id="W7E4H1"/>
<organism evidence="2 3">
    <name type="scientific">Bipolaris victoriae (strain FI3)</name>
    <name type="common">Victoria blight of oats agent</name>
    <name type="synonym">Cochliobolus victoriae</name>
    <dbReference type="NCBI Taxonomy" id="930091"/>
    <lineage>
        <taxon>Eukaryota</taxon>
        <taxon>Fungi</taxon>
        <taxon>Dikarya</taxon>
        <taxon>Ascomycota</taxon>
        <taxon>Pezizomycotina</taxon>
        <taxon>Dothideomycetes</taxon>
        <taxon>Pleosporomycetidae</taxon>
        <taxon>Pleosporales</taxon>
        <taxon>Pleosporineae</taxon>
        <taxon>Pleosporaceae</taxon>
        <taxon>Bipolaris</taxon>
    </lineage>
</organism>
<name>W7E4H1_BIPV3</name>